<name>A0A8S5QTS0_9CAUD</name>
<sequence length="546" mass="61237">MAVVIGSTFKPFNYSDLLAPVQQATQSHQAVENAYGELDTKASVWEGLANQQTDPVAYNTYMKYSQDLREKAGMLASQGLTPSTARALNNMRARYASEIVPIENAYKRREELGKEQREYRMKNPSAIFDRDMSMASLDELVSNPSLQYRSLSGKDIMEQVSSAAKNLTRQVRENPAQWKSILGGQYYELLRNTGFRDSDVLAVLSQSEGASPILNKIMEDAVVSSGVMDWGSPQALEEVRRYAGQGLWSAIGSEDRKQLQNRMWDLDMKQRLEGPQEPDIPQLPFSRRPLAKVEIEESTSRMKKELDLIKEAVKDPSKLNKIPAGTDIIGVGPMRVGSMGSINSDHYEALKKWSERARSKDPKVIEDYINREIRNSARLYADDIYTPADNKFLVRTLSDRLTALKDSDSKTTLIREYDPKNREVGSKPKKFSDMEEYLNDSTTLALDYNDNLIITGRNKKGKTESFALDPTVFDNSLTGVNISGILDEIRARRADNNSRAYMAGRMALFSQLNALLNSYSKIQGNTLGAKDPVPGEESYLSAIVNP</sequence>
<evidence type="ECO:0000313" key="1">
    <source>
        <dbReference type="EMBL" id="DAE22488.1"/>
    </source>
</evidence>
<accession>A0A8S5QTS0</accession>
<dbReference type="InterPro" id="IPR058050">
    <property type="entry name" value="CARGO2"/>
</dbReference>
<proteinExistence type="predicted"/>
<reference evidence="1" key="1">
    <citation type="journal article" date="2021" name="Proc. Natl. Acad. Sci. U.S.A.">
        <title>A Catalog of Tens of Thousands of Viruses from Human Metagenomes Reveals Hidden Associations with Chronic Diseases.</title>
        <authorList>
            <person name="Tisza M.J."/>
            <person name="Buck C.B."/>
        </authorList>
    </citation>
    <scope>NUCLEOTIDE SEQUENCE</scope>
    <source>
        <strain evidence="1">CtDAq1</strain>
    </source>
</reference>
<organism evidence="1">
    <name type="scientific">CrAss-like virus sp. ctDAq1</name>
    <dbReference type="NCBI Taxonomy" id="2826822"/>
    <lineage>
        <taxon>Viruses</taxon>
        <taxon>Duplodnaviria</taxon>
        <taxon>Heunggongvirae</taxon>
        <taxon>Uroviricota</taxon>
        <taxon>Caudoviricetes</taxon>
        <taxon>Crassvirales</taxon>
    </lineage>
</organism>
<dbReference type="EMBL" id="BK015733">
    <property type="protein sequence ID" value="DAE22488.1"/>
    <property type="molecule type" value="Genomic_DNA"/>
</dbReference>
<dbReference type="Pfam" id="PF25712">
    <property type="entry name" value="crAss_CARGO2"/>
    <property type="match status" value="1"/>
</dbReference>
<protein>
    <submittedName>
        <fullName evidence="1">Uncharacterized protein</fullName>
    </submittedName>
</protein>